<dbReference type="GO" id="GO:0032993">
    <property type="term" value="C:protein-DNA complex"/>
    <property type="evidence" value="ECO:0007669"/>
    <property type="project" value="TreeGrafter"/>
</dbReference>
<evidence type="ECO:0000256" key="4">
    <source>
        <dbReference type="ARBA" id="ARBA00023125"/>
    </source>
</evidence>
<dbReference type="RefSeq" id="WP_185779534.1">
    <property type="nucleotide sequence ID" value="NZ_JACJUU010000004.1"/>
</dbReference>
<dbReference type="EMBL" id="JACJUU010000004">
    <property type="protein sequence ID" value="MBC2769826.1"/>
    <property type="molecule type" value="Genomic_DNA"/>
</dbReference>
<evidence type="ECO:0000259" key="8">
    <source>
        <dbReference type="PROSITE" id="PS50921"/>
    </source>
</evidence>
<dbReference type="GO" id="GO:0000156">
    <property type="term" value="F:phosphorelay response regulator activity"/>
    <property type="evidence" value="ECO:0007669"/>
    <property type="project" value="TreeGrafter"/>
</dbReference>
<dbReference type="Proteomes" id="UP000545386">
    <property type="component" value="Unassembled WGS sequence"/>
</dbReference>
<organism evidence="9 10">
    <name type="scientific">Pusillimonas minor</name>
    <dbReference type="NCBI Taxonomy" id="2697024"/>
    <lineage>
        <taxon>Bacteria</taxon>
        <taxon>Pseudomonadati</taxon>
        <taxon>Pseudomonadota</taxon>
        <taxon>Betaproteobacteria</taxon>
        <taxon>Burkholderiales</taxon>
        <taxon>Alcaligenaceae</taxon>
        <taxon>Pusillimonas</taxon>
    </lineage>
</organism>
<dbReference type="PROSITE" id="PS50921">
    <property type="entry name" value="ANTAR"/>
    <property type="match status" value="1"/>
</dbReference>
<dbReference type="InterPro" id="IPR039420">
    <property type="entry name" value="WalR-like"/>
</dbReference>
<accession>A0A842HNM3</accession>
<name>A0A842HNM3_9BURK</name>
<dbReference type="Gene3D" id="1.10.10.10">
    <property type="entry name" value="Winged helix-like DNA-binding domain superfamily/Winged helix DNA-binding domain"/>
    <property type="match status" value="1"/>
</dbReference>
<evidence type="ECO:0000256" key="5">
    <source>
        <dbReference type="ARBA" id="ARBA00023163"/>
    </source>
</evidence>
<keyword evidence="10" id="KW-1185">Reference proteome</keyword>
<evidence type="ECO:0000256" key="2">
    <source>
        <dbReference type="ARBA" id="ARBA00023012"/>
    </source>
</evidence>
<evidence type="ECO:0000313" key="9">
    <source>
        <dbReference type="EMBL" id="MBC2769826.1"/>
    </source>
</evidence>
<dbReference type="Pfam" id="PF00072">
    <property type="entry name" value="Response_reg"/>
    <property type="match status" value="1"/>
</dbReference>
<keyword evidence="5" id="KW-0804">Transcription</keyword>
<comment type="caution">
    <text evidence="9">The sequence shown here is derived from an EMBL/GenBank/DDBJ whole genome shotgun (WGS) entry which is preliminary data.</text>
</comment>
<keyword evidence="3" id="KW-0805">Transcription regulation</keyword>
<dbReference type="GO" id="GO:0006355">
    <property type="term" value="P:regulation of DNA-templated transcription"/>
    <property type="evidence" value="ECO:0007669"/>
    <property type="project" value="TreeGrafter"/>
</dbReference>
<evidence type="ECO:0000259" key="7">
    <source>
        <dbReference type="PROSITE" id="PS50110"/>
    </source>
</evidence>
<evidence type="ECO:0000256" key="1">
    <source>
        <dbReference type="ARBA" id="ARBA00022553"/>
    </source>
</evidence>
<dbReference type="SMART" id="SM00448">
    <property type="entry name" value="REC"/>
    <property type="match status" value="1"/>
</dbReference>
<keyword evidence="1 6" id="KW-0597">Phosphoprotein</keyword>
<dbReference type="Gene3D" id="3.40.50.2300">
    <property type="match status" value="1"/>
</dbReference>
<keyword evidence="4" id="KW-0238">DNA-binding</keyword>
<dbReference type="SMART" id="SM01012">
    <property type="entry name" value="ANTAR"/>
    <property type="match status" value="1"/>
</dbReference>
<dbReference type="InterPro" id="IPR005561">
    <property type="entry name" value="ANTAR"/>
</dbReference>
<evidence type="ECO:0000256" key="3">
    <source>
        <dbReference type="ARBA" id="ARBA00023015"/>
    </source>
</evidence>
<dbReference type="PANTHER" id="PTHR48111:SF1">
    <property type="entry name" value="TWO-COMPONENT RESPONSE REGULATOR ORR33"/>
    <property type="match status" value="1"/>
</dbReference>
<proteinExistence type="predicted"/>
<feature type="domain" description="ANTAR" evidence="8">
    <location>
        <begin position="132"/>
        <end position="193"/>
    </location>
</feature>
<dbReference type="Pfam" id="PF03861">
    <property type="entry name" value="ANTAR"/>
    <property type="match status" value="1"/>
</dbReference>
<dbReference type="InterPro" id="IPR036388">
    <property type="entry name" value="WH-like_DNA-bd_sf"/>
</dbReference>
<evidence type="ECO:0000256" key="6">
    <source>
        <dbReference type="PROSITE-ProRule" id="PRU00169"/>
    </source>
</evidence>
<dbReference type="InterPro" id="IPR011006">
    <property type="entry name" value="CheY-like_superfamily"/>
</dbReference>
<keyword evidence="2" id="KW-0902">Two-component regulatory system</keyword>
<dbReference type="InterPro" id="IPR001789">
    <property type="entry name" value="Sig_transdc_resp-reg_receiver"/>
</dbReference>
<dbReference type="PANTHER" id="PTHR48111">
    <property type="entry name" value="REGULATOR OF RPOS"/>
    <property type="match status" value="1"/>
</dbReference>
<dbReference type="AlphaFoldDB" id="A0A842HNM3"/>
<evidence type="ECO:0000313" key="10">
    <source>
        <dbReference type="Proteomes" id="UP000545386"/>
    </source>
</evidence>
<dbReference type="GO" id="GO:0003723">
    <property type="term" value="F:RNA binding"/>
    <property type="evidence" value="ECO:0007669"/>
    <property type="project" value="InterPro"/>
</dbReference>
<dbReference type="PIRSF" id="PIRSF036382">
    <property type="entry name" value="RR_antiterm"/>
    <property type="match status" value="1"/>
</dbReference>
<reference evidence="9 10" key="1">
    <citation type="submission" date="2020-08" db="EMBL/GenBank/DDBJ databases">
        <title>Paraeoetvoesia sp. YC-7-48 draft genome sequence.</title>
        <authorList>
            <person name="Yao L."/>
        </authorList>
    </citation>
    <scope>NUCLEOTIDE SEQUENCE [LARGE SCALE GENOMIC DNA]</scope>
    <source>
        <strain evidence="10">YC-7-48</strain>
    </source>
</reference>
<gene>
    <name evidence="9" type="ORF">GTU67_07855</name>
</gene>
<dbReference type="PROSITE" id="PS50110">
    <property type="entry name" value="RESPONSE_REGULATORY"/>
    <property type="match status" value="1"/>
</dbReference>
<dbReference type="InterPro" id="IPR008327">
    <property type="entry name" value="Sig_transdc_resp-reg_antiterm"/>
</dbReference>
<dbReference type="SUPFAM" id="SSF52172">
    <property type="entry name" value="CheY-like"/>
    <property type="match status" value="1"/>
</dbReference>
<feature type="domain" description="Response regulatory" evidence="7">
    <location>
        <begin position="13"/>
        <end position="126"/>
    </location>
</feature>
<dbReference type="GO" id="GO:0005829">
    <property type="term" value="C:cytosol"/>
    <property type="evidence" value="ECO:0007669"/>
    <property type="project" value="TreeGrafter"/>
</dbReference>
<sequence>MTPSQPSAAVKLHLLVVDDDRLVLATLSKGLKYAGFAVTEAYSGEQALQLLQDLTPDLAILDISMPGVSGLEVARQLRAETQVPFIFLTAYGDEETVKEATESGAVGYLVKPIDTAQLIPAIKAGLARAADIVELQRNEAHLNQALESSREISIAIGIIMERARLDHDRAFQALRAQARRTRRQVQDLAKSLIAAHETLSQFDA</sequence>
<feature type="modified residue" description="4-aspartylphosphate" evidence="6">
    <location>
        <position position="62"/>
    </location>
</feature>
<protein>
    <submittedName>
        <fullName evidence="9">Response regulator</fullName>
    </submittedName>
</protein>
<dbReference type="CDD" id="cd17574">
    <property type="entry name" value="REC_OmpR"/>
    <property type="match status" value="1"/>
</dbReference>
<dbReference type="GO" id="GO:0000976">
    <property type="term" value="F:transcription cis-regulatory region binding"/>
    <property type="evidence" value="ECO:0007669"/>
    <property type="project" value="TreeGrafter"/>
</dbReference>